<keyword evidence="7" id="KW-1185">Reference proteome</keyword>
<dbReference type="PANTHER" id="PTHR11829:SF343">
    <property type="entry name" value="FORK-HEAD DOMAIN-CONTAINING PROTEIN"/>
    <property type="match status" value="1"/>
</dbReference>
<dbReference type="PROSITE" id="PS00657">
    <property type="entry name" value="FORK_HEAD_1"/>
    <property type="match status" value="1"/>
</dbReference>
<dbReference type="PROSITE" id="PS50039">
    <property type="entry name" value="FORK_HEAD_3"/>
    <property type="match status" value="1"/>
</dbReference>
<sequence>MSDKKQLSHMSQFSIIRESPGESKLHDKLTTKKQPQQQKTSELKFKIEPIGIQPEDDDDLETCPSRTRSSWPHQIIPWWKPADRFEKPPYSYATLIAHAILTSKDGRLTLSDIYKWISEAYPYYKRGEKGWQNSIRHNLSLNKKWFVKVDRRPTQAHPGKGGYWTLQVNMEKIFVDNLSQAGGHSRRHHDMGMYGSLSTQYYRSSSSSSDDLLDDEMSVNNMFPNILITVPGDYEAKKIKSTSPSNVISAPRIRNMTSQEKGALSSTVITPKTDPKNFTIRFTSTSSDLKRRKSSDPPRPGPKPGKKHNPVEPGSSTSEDREDSAVEIGDEHTTKKRKSTTIDTITASPCLSYPTVSYNPIRPVDVIGTMSFNSDFNPDFSSGFTNTFNNDFNNDLWMFEPEIDTNDMLLTTGFPLPCDDDAKNLLDGLQSTTFAPQQTISQHHAMKTIDLQFDAFDKSIHYPSVFSTEQFSDIDSGMYVSELGSYNMEQYIDLNGNTMMDNTQPSDLLLEDEAMTNSYWNDNANTCYMNFDLNPMPFVVKHDE</sequence>
<comment type="caution">
    <text evidence="6">The sequence shown here is derived from an EMBL/GenBank/DDBJ whole genome shotgun (WGS) entry which is preliminary data.</text>
</comment>
<evidence type="ECO:0000256" key="2">
    <source>
        <dbReference type="ARBA" id="ARBA00023242"/>
    </source>
</evidence>
<dbReference type="GO" id="GO:0005634">
    <property type="term" value="C:nucleus"/>
    <property type="evidence" value="ECO:0007669"/>
    <property type="project" value="UniProtKB-SubCell"/>
</dbReference>
<dbReference type="SUPFAM" id="SSF46785">
    <property type="entry name" value="Winged helix' DNA-binding domain"/>
    <property type="match status" value="1"/>
</dbReference>
<dbReference type="CDD" id="cd00059">
    <property type="entry name" value="FH_FOX"/>
    <property type="match status" value="1"/>
</dbReference>
<gene>
    <name evidence="6" type="ORF">INT48_000173</name>
</gene>
<feature type="compositionally biased region" description="Polar residues" evidence="4">
    <location>
        <begin position="255"/>
        <end position="270"/>
    </location>
</feature>
<protein>
    <recommendedName>
        <fullName evidence="5">Fork-head domain-containing protein</fullName>
    </recommendedName>
</protein>
<dbReference type="Pfam" id="PF00250">
    <property type="entry name" value="Forkhead"/>
    <property type="match status" value="1"/>
</dbReference>
<dbReference type="AlphaFoldDB" id="A0A8H7W1M0"/>
<dbReference type="PROSITE" id="PS00658">
    <property type="entry name" value="FORK_HEAD_2"/>
    <property type="match status" value="1"/>
</dbReference>
<dbReference type="FunFam" id="1.10.10.10:FF:000135">
    <property type="entry name" value="forkhead box protein G1"/>
    <property type="match status" value="1"/>
</dbReference>
<feature type="domain" description="Fork-head" evidence="5">
    <location>
        <begin position="87"/>
        <end position="189"/>
    </location>
</feature>
<dbReference type="InterPro" id="IPR001766">
    <property type="entry name" value="Fork_head_dom"/>
</dbReference>
<comment type="subcellular location">
    <subcellularLocation>
        <location evidence="3">Nucleus</location>
    </subcellularLocation>
</comment>
<dbReference type="InterPro" id="IPR036390">
    <property type="entry name" value="WH_DNA-bd_sf"/>
</dbReference>
<keyword evidence="2 3" id="KW-0539">Nucleus</keyword>
<dbReference type="PANTHER" id="PTHR11829">
    <property type="entry name" value="FORKHEAD BOX PROTEIN"/>
    <property type="match status" value="1"/>
</dbReference>
<evidence type="ECO:0000256" key="1">
    <source>
        <dbReference type="ARBA" id="ARBA00023125"/>
    </source>
</evidence>
<evidence type="ECO:0000256" key="3">
    <source>
        <dbReference type="PROSITE-ProRule" id="PRU00089"/>
    </source>
</evidence>
<dbReference type="InterPro" id="IPR018122">
    <property type="entry name" value="TF_fork_head_CS_1"/>
</dbReference>
<dbReference type="Gene3D" id="1.10.10.10">
    <property type="entry name" value="Winged helix-like DNA-binding domain superfamily/Winged helix DNA-binding domain"/>
    <property type="match status" value="1"/>
</dbReference>
<feature type="DNA-binding region" description="Fork-head" evidence="3">
    <location>
        <begin position="87"/>
        <end position="189"/>
    </location>
</feature>
<dbReference type="PRINTS" id="PR00053">
    <property type="entry name" value="FORKHEAD"/>
</dbReference>
<evidence type="ECO:0000256" key="4">
    <source>
        <dbReference type="SAM" id="MobiDB-lite"/>
    </source>
</evidence>
<feature type="region of interest" description="Disordered" evidence="4">
    <location>
        <begin position="255"/>
        <end position="340"/>
    </location>
</feature>
<dbReference type="Proteomes" id="UP000613177">
    <property type="component" value="Unassembled WGS sequence"/>
</dbReference>
<feature type="region of interest" description="Disordered" evidence="4">
    <location>
        <begin position="1"/>
        <end position="48"/>
    </location>
</feature>
<dbReference type="InterPro" id="IPR050211">
    <property type="entry name" value="FOX_domain-containing"/>
</dbReference>
<dbReference type="OrthoDB" id="5954824at2759"/>
<keyword evidence="1 3" id="KW-0238">DNA-binding</keyword>
<dbReference type="EMBL" id="JAEPRE010000015">
    <property type="protein sequence ID" value="KAG2236618.1"/>
    <property type="molecule type" value="Genomic_DNA"/>
</dbReference>
<evidence type="ECO:0000313" key="6">
    <source>
        <dbReference type="EMBL" id="KAG2236618.1"/>
    </source>
</evidence>
<evidence type="ECO:0000313" key="7">
    <source>
        <dbReference type="Proteomes" id="UP000613177"/>
    </source>
</evidence>
<evidence type="ECO:0000259" key="5">
    <source>
        <dbReference type="PROSITE" id="PS50039"/>
    </source>
</evidence>
<dbReference type="GO" id="GO:0000981">
    <property type="term" value="F:DNA-binding transcription factor activity, RNA polymerase II-specific"/>
    <property type="evidence" value="ECO:0007669"/>
    <property type="project" value="TreeGrafter"/>
</dbReference>
<dbReference type="GO" id="GO:0000978">
    <property type="term" value="F:RNA polymerase II cis-regulatory region sequence-specific DNA binding"/>
    <property type="evidence" value="ECO:0007669"/>
    <property type="project" value="TreeGrafter"/>
</dbReference>
<accession>A0A8H7W1M0</accession>
<name>A0A8H7W1M0_9FUNG</name>
<feature type="compositionally biased region" description="Basic and acidic residues" evidence="4">
    <location>
        <begin position="19"/>
        <end position="30"/>
    </location>
</feature>
<proteinExistence type="predicted"/>
<dbReference type="InterPro" id="IPR036388">
    <property type="entry name" value="WH-like_DNA-bd_sf"/>
</dbReference>
<reference evidence="6" key="1">
    <citation type="submission" date="2021-01" db="EMBL/GenBank/DDBJ databases">
        <title>Metabolic potential, ecology and presence of endohyphal bacteria is reflected in genomic diversity of Mucoromycotina.</title>
        <authorList>
            <person name="Muszewska A."/>
            <person name="Okrasinska A."/>
            <person name="Steczkiewicz K."/>
            <person name="Drgas O."/>
            <person name="Orlowska M."/>
            <person name="Perlinska-Lenart U."/>
            <person name="Aleksandrzak-Piekarczyk T."/>
            <person name="Szatraj K."/>
            <person name="Zielenkiewicz U."/>
            <person name="Pilsyk S."/>
            <person name="Malc E."/>
            <person name="Mieczkowski P."/>
            <person name="Kruszewska J.S."/>
            <person name="Biernat P."/>
            <person name="Pawlowska J."/>
        </authorList>
    </citation>
    <scope>NUCLEOTIDE SEQUENCE</scope>
    <source>
        <strain evidence="6">WA0000018081</strain>
    </source>
</reference>
<dbReference type="InterPro" id="IPR030456">
    <property type="entry name" value="TF_fork_head_CS_2"/>
</dbReference>
<organism evidence="6 7">
    <name type="scientific">Thamnidium elegans</name>
    <dbReference type="NCBI Taxonomy" id="101142"/>
    <lineage>
        <taxon>Eukaryota</taxon>
        <taxon>Fungi</taxon>
        <taxon>Fungi incertae sedis</taxon>
        <taxon>Mucoromycota</taxon>
        <taxon>Mucoromycotina</taxon>
        <taxon>Mucoromycetes</taxon>
        <taxon>Mucorales</taxon>
        <taxon>Mucorineae</taxon>
        <taxon>Mucoraceae</taxon>
        <taxon>Thamnidium</taxon>
    </lineage>
</organism>
<dbReference type="SMART" id="SM00339">
    <property type="entry name" value="FH"/>
    <property type="match status" value="1"/>
</dbReference>